<evidence type="ECO:0000259" key="1">
    <source>
        <dbReference type="Pfam" id="PF01738"/>
    </source>
</evidence>
<evidence type="ECO:0000313" key="2">
    <source>
        <dbReference type="EMBL" id="KEF51711.1"/>
    </source>
</evidence>
<feature type="domain" description="Dienelactone hydrolase" evidence="1">
    <location>
        <begin position="6"/>
        <end position="121"/>
    </location>
</feature>
<dbReference type="VEuPathDB" id="FungiDB:A1O9_12346"/>
<keyword evidence="3" id="KW-1185">Reference proteome</keyword>
<dbReference type="RefSeq" id="XP_013254301.1">
    <property type="nucleotide sequence ID" value="XM_013398847.1"/>
</dbReference>
<dbReference type="Proteomes" id="UP000027920">
    <property type="component" value="Unassembled WGS sequence"/>
</dbReference>
<dbReference type="PANTHER" id="PTHR47668">
    <property type="entry name" value="DIENELACTONE HYDROLASE FAMILY PROTEIN (AFU_ORTHOLOGUE AFUA_6G01940)"/>
    <property type="match status" value="1"/>
</dbReference>
<dbReference type="InterPro" id="IPR002925">
    <property type="entry name" value="Dienelactn_hydro"/>
</dbReference>
<dbReference type="STRING" id="1182545.A0A072NVU0"/>
<dbReference type="AlphaFoldDB" id="A0A072NVU0"/>
<dbReference type="PANTHER" id="PTHR47668:SF1">
    <property type="entry name" value="DIENELACTONE HYDROLASE DOMAIN-CONTAINING PROTEIN-RELATED"/>
    <property type="match status" value="1"/>
</dbReference>
<dbReference type="Pfam" id="PF01738">
    <property type="entry name" value="DLH"/>
    <property type="match status" value="1"/>
</dbReference>
<proteinExistence type="predicted"/>
<dbReference type="HOGENOM" id="CLU_2015274_0_0_1"/>
<dbReference type="OrthoDB" id="2147163at2759"/>
<accession>A0A072NVU0</accession>
<name>A0A072NVU0_9EURO</name>
<dbReference type="GO" id="GO:0016787">
    <property type="term" value="F:hydrolase activity"/>
    <property type="evidence" value="ECO:0007669"/>
    <property type="project" value="InterPro"/>
</dbReference>
<dbReference type="EMBL" id="AMGV01000022">
    <property type="protein sequence ID" value="KEF51711.1"/>
    <property type="molecule type" value="Genomic_DNA"/>
</dbReference>
<comment type="caution">
    <text evidence="2">The sequence shown here is derived from an EMBL/GenBank/DDBJ whole genome shotgun (WGS) entry which is preliminary data.</text>
</comment>
<gene>
    <name evidence="2" type="ORF">A1O9_12346</name>
</gene>
<evidence type="ECO:0000313" key="3">
    <source>
        <dbReference type="Proteomes" id="UP000027920"/>
    </source>
</evidence>
<dbReference type="SUPFAM" id="SSF53474">
    <property type="entry name" value="alpha/beta-Hydrolases"/>
    <property type="match status" value="1"/>
</dbReference>
<dbReference type="Gene3D" id="3.40.50.1820">
    <property type="entry name" value="alpha/beta hydrolase"/>
    <property type="match status" value="1"/>
</dbReference>
<reference evidence="2 3" key="1">
    <citation type="submission" date="2013-03" db="EMBL/GenBank/DDBJ databases">
        <title>The Genome Sequence of Exophiala aquamarina CBS 119918.</title>
        <authorList>
            <consortium name="The Broad Institute Genomics Platform"/>
            <person name="Cuomo C."/>
            <person name="de Hoog S."/>
            <person name="Gorbushina A."/>
            <person name="Walker B."/>
            <person name="Young S.K."/>
            <person name="Zeng Q."/>
            <person name="Gargeya S."/>
            <person name="Fitzgerald M."/>
            <person name="Haas B."/>
            <person name="Abouelleil A."/>
            <person name="Allen A.W."/>
            <person name="Alvarado L."/>
            <person name="Arachchi H.M."/>
            <person name="Berlin A.M."/>
            <person name="Chapman S.B."/>
            <person name="Gainer-Dewar J."/>
            <person name="Goldberg J."/>
            <person name="Griggs A."/>
            <person name="Gujja S."/>
            <person name="Hansen M."/>
            <person name="Howarth C."/>
            <person name="Imamovic A."/>
            <person name="Ireland A."/>
            <person name="Larimer J."/>
            <person name="McCowan C."/>
            <person name="Murphy C."/>
            <person name="Pearson M."/>
            <person name="Poon T.W."/>
            <person name="Priest M."/>
            <person name="Roberts A."/>
            <person name="Saif S."/>
            <person name="Shea T."/>
            <person name="Sisk P."/>
            <person name="Sykes S."/>
            <person name="Wortman J."/>
            <person name="Nusbaum C."/>
            <person name="Birren B."/>
        </authorList>
    </citation>
    <scope>NUCLEOTIDE SEQUENCE [LARGE SCALE GENOMIC DNA]</scope>
    <source>
        <strain evidence="2 3">CBS 119918</strain>
    </source>
</reference>
<protein>
    <recommendedName>
        <fullName evidence="1">Dienelactone hydrolase domain-containing protein</fullName>
    </recommendedName>
</protein>
<sequence length="123" mass="13579">MTGSPSASKAIVHVYDLFGYCPQTYEGTDMLATQGSEQHLVFVPDFIGPDRAAQHDWFLPDADQQPLHDLLAIVTPKQMMTKIHATVAALRYDGKHGYVQRWAEVGFCWGSKGVSLIATQGDQ</sequence>
<dbReference type="GeneID" id="25287240"/>
<dbReference type="InterPro" id="IPR029058">
    <property type="entry name" value="AB_hydrolase_fold"/>
</dbReference>
<organism evidence="2 3">
    <name type="scientific">Exophiala aquamarina CBS 119918</name>
    <dbReference type="NCBI Taxonomy" id="1182545"/>
    <lineage>
        <taxon>Eukaryota</taxon>
        <taxon>Fungi</taxon>
        <taxon>Dikarya</taxon>
        <taxon>Ascomycota</taxon>
        <taxon>Pezizomycotina</taxon>
        <taxon>Eurotiomycetes</taxon>
        <taxon>Chaetothyriomycetidae</taxon>
        <taxon>Chaetothyriales</taxon>
        <taxon>Herpotrichiellaceae</taxon>
        <taxon>Exophiala</taxon>
    </lineage>
</organism>